<dbReference type="EMBL" id="LZIN01000052">
    <property type="protein sequence ID" value="OBG06225.1"/>
    <property type="molecule type" value="Genomic_DNA"/>
</dbReference>
<dbReference type="PANTHER" id="PTHR35149:SF2">
    <property type="entry name" value="DUF262 DOMAIN-CONTAINING PROTEIN"/>
    <property type="match status" value="1"/>
</dbReference>
<evidence type="ECO:0000313" key="3">
    <source>
        <dbReference type="EMBL" id="OBG06225.1"/>
    </source>
</evidence>
<protein>
    <recommendedName>
        <fullName evidence="5">DUF262 domain-containing protein</fullName>
    </recommendedName>
</protein>
<proteinExistence type="predicted"/>
<dbReference type="PANTHER" id="PTHR35149">
    <property type="entry name" value="SLL5132 PROTEIN"/>
    <property type="match status" value="1"/>
</dbReference>
<evidence type="ECO:0000259" key="1">
    <source>
        <dbReference type="Pfam" id="PF03235"/>
    </source>
</evidence>
<dbReference type="OrthoDB" id="9798761at2"/>
<dbReference type="Pfam" id="PF07510">
    <property type="entry name" value="GmrSD_C"/>
    <property type="match status" value="1"/>
</dbReference>
<feature type="domain" description="GmrSD restriction endonucleases N-terminal" evidence="1">
    <location>
        <begin position="16"/>
        <end position="231"/>
    </location>
</feature>
<dbReference type="RefSeq" id="WP_064855114.1">
    <property type="nucleotide sequence ID" value="NZ_LZIM01000015.1"/>
</dbReference>
<evidence type="ECO:0000259" key="2">
    <source>
        <dbReference type="Pfam" id="PF07510"/>
    </source>
</evidence>
<sequence length="619" mass="71980">MKDANRAIDAVAKTVAEILEKKKYSIDYYQREYKWQSKQLADLVTDLTTRFLEIYEPNHARKDVAKYPGYYLGSIIISQKGSQPFIVDGQQRLTSLTLFLAYLRRLQLERDDVVDIDELILSVKFGEKSFNLDVPDRNDCMAALFESGEYEPPDDAPESVYTLVDRYAELDERFPEELKETALPYFIDWLKDRVQLVQITAYTDDDAYAIFETMNDRGLKLTSADMLKGYLLANMDDGGPRTKANELWRKRLRVLNEQADDAGSDFLKTWLRSQYAKKIRERKKGARPEDWDRIGTEFHRWLRAEHTAVGLDRSEDFYRFVIRDFDFYSRQYGRILEATTGKFDPDSPLRFIRYNADFGFTLQNQLLLAPLRVEDGQAVIDQKLEIVGRFADILLAWRIWNFRSTAYSTMQYAMFNVMRDIRGCDADALATTLRDYLKKVEETFDSNDDLYVHQQNRGQLHRILARITDYITVESGQASRYIALTNGGKVKYEVEHIWADRPERHKDEFSHEADFARQRNRIGDLLLLPKQFNASYGDGTYKKKLSHYYKENLLASSLNSQSYVKNPGFTRFIKDSGLPFKAYDEFKAADIVERGDLYREIAKLIWNPDDLLAAAAGSA</sequence>
<dbReference type="Pfam" id="PF03235">
    <property type="entry name" value="GmrSD_N"/>
    <property type="match status" value="1"/>
</dbReference>
<reference evidence="4" key="1">
    <citation type="submission" date="2016-06" db="EMBL/GenBank/DDBJ databases">
        <authorList>
            <person name="Sutton G."/>
            <person name="Brinkac L."/>
            <person name="Sanka R."/>
            <person name="Adams M."/>
            <person name="Lau E."/>
            <person name="Mehaffy C."/>
            <person name="Tameris M."/>
            <person name="Hatherill M."/>
            <person name="Hanekom W."/>
            <person name="Mahomed H."/>
            <person name="Mcshane H."/>
        </authorList>
    </citation>
    <scope>NUCLEOTIDE SEQUENCE [LARGE SCALE GENOMIC DNA]</scope>
    <source>
        <strain evidence="4">852014-51077_SCH5608930-a</strain>
    </source>
</reference>
<organism evidence="3 4">
    <name type="scientific">Mycolicibacter sinensis (strain JDM601)</name>
    <name type="common">Mycobacterium sinense</name>
    <dbReference type="NCBI Taxonomy" id="875328"/>
    <lineage>
        <taxon>Bacteria</taxon>
        <taxon>Bacillati</taxon>
        <taxon>Actinomycetota</taxon>
        <taxon>Actinomycetes</taxon>
        <taxon>Mycobacteriales</taxon>
        <taxon>Mycobacteriaceae</taxon>
        <taxon>Mycolicibacter</taxon>
    </lineage>
</organism>
<dbReference type="InterPro" id="IPR011089">
    <property type="entry name" value="GmrSD_C"/>
</dbReference>
<evidence type="ECO:0000313" key="4">
    <source>
        <dbReference type="Proteomes" id="UP000093985"/>
    </source>
</evidence>
<name>A0A1A2EPK7_MYCSD</name>
<dbReference type="InterPro" id="IPR004919">
    <property type="entry name" value="GmrSD_N"/>
</dbReference>
<dbReference type="Proteomes" id="UP000093985">
    <property type="component" value="Unassembled WGS sequence"/>
</dbReference>
<dbReference type="AlphaFoldDB" id="A0A1A2EPK7"/>
<comment type="caution">
    <text evidence="3">The sequence shown here is derived from an EMBL/GenBank/DDBJ whole genome shotgun (WGS) entry which is preliminary data.</text>
</comment>
<evidence type="ECO:0008006" key="5">
    <source>
        <dbReference type="Google" id="ProtNLM"/>
    </source>
</evidence>
<accession>A0A1A2EPK7</accession>
<feature type="domain" description="GmrSD restriction endonucleases C-terminal" evidence="2">
    <location>
        <begin position="448"/>
        <end position="598"/>
    </location>
</feature>
<gene>
    <name evidence="3" type="ORF">A5771_08685</name>
</gene>